<accession>A0A517MLN7</accession>
<dbReference type="InterPro" id="IPR023293">
    <property type="entry name" value="dGTP_triP_hydro_central_sf"/>
</dbReference>
<dbReference type="Pfam" id="PF01966">
    <property type="entry name" value="HD"/>
    <property type="match status" value="1"/>
</dbReference>
<dbReference type="RefSeq" id="WP_145354039.1">
    <property type="nucleotide sequence ID" value="NZ_CP036262.1"/>
</dbReference>
<dbReference type="SUPFAM" id="SSF109604">
    <property type="entry name" value="HD-domain/PDEase-like"/>
    <property type="match status" value="1"/>
</dbReference>
<evidence type="ECO:0000313" key="3">
    <source>
        <dbReference type="EMBL" id="QDS95806.1"/>
    </source>
</evidence>
<dbReference type="Gene3D" id="1.10.3210.10">
    <property type="entry name" value="Hypothetical protein af1432"/>
    <property type="match status" value="1"/>
</dbReference>
<dbReference type="InterPro" id="IPR003607">
    <property type="entry name" value="HD/PDEase_dom"/>
</dbReference>
<dbReference type="PANTHER" id="PTHR11373:SF32">
    <property type="entry name" value="DEOXYGUANOSINETRIPHOSPHATE TRIPHOSPHOHYDROLASE"/>
    <property type="match status" value="1"/>
</dbReference>
<reference evidence="3 4" key="1">
    <citation type="submission" date="2019-02" db="EMBL/GenBank/DDBJ databases">
        <title>Deep-cultivation of Planctomycetes and their phenomic and genomic characterization uncovers novel biology.</title>
        <authorList>
            <person name="Wiegand S."/>
            <person name="Jogler M."/>
            <person name="Boedeker C."/>
            <person name="Pinto D."/>
            <person name="Vollmers J."/>
            <person name="Rivas-Marin E."/>
            <person name="Kohn T."/>
            <person name="Peeters S.H."/>
            <person name="Heuer A."/>
            <person name="Rast P."/>
            <person name="Oberbeckmann S."/>
            <person name="Bunk B."/>
            <person name="Jeske O."/>
            <person name="Meyerdierks A."/>
            <person name="Storesund J.E."/>
            <person name="Kallscheuer N."/>
            <person name="Luecker S."/>
            <person name="Lage O.M."/>
            <person name="Pohl T."/>
            <person name="Merkel B.J."/>
            <person name="Hornburger P."/>
            <person name="Mueller R.-W."/>
            <person name="Bruemmer F."/>
            <person name="Labrenz M."/>
            <person name="Spormann A.M."/>
            <person name="Op den Camp H."/>
            <person name="Overmann J."/>
            <person name="Amann R."/>
            <person name="Jetten M.S.M."/>
            <person name="Mascher T."/>
            <person name="Medema M.H."/>
            <person name="Devos D.P."/>
            <person name="Kaster A.-K."/>
            <person name="Ovreas L."/>
            <person name="Rohde M."/>
            <person name="Galperin M.Y."/>
            <person name="Jogler C."/>
        </authorList>
    </citation>
    <scope>NUCLEOTIDE SEQUENCE [LARGE SCALE GENOMIC DNA]</scope>
    <source>
        <strain evidence="3 4">FF011L</strain>
    </source>
</reference>
<dbReference type="CDD" id="cd00077">
    <property type="entry name" value="HDc"/>
    <property type="match status" value="1"/>
</dbReference>
<feature type="domain" description="HD/PDEase" evidence="2">
    <location>
        <begin position="85"/>
        <end position="283"/>
    </location>
</feature>
<evidence type="ECO:0000256" key="1">
    <source>
        <dbReference type="ARBA" id="ARBA00022801"/>
    </source>
</evidence>
<dbReference type="InterPro" id="IPR050135">
    <property type="entry name" value="dGTPase-like"/>
</dbReference>
<keyword evidence="4" id="KW-1185">Reference proteome</keyword>
<dbReference type="EC" id="3.1.5.1" evidence="3"/>
<dbReference type="SMART" id="SM00471">
    <property type="entry name" value="HDc"/>
    <property type="match status" value="1"/>
</dbReference>
<dbReference type="EMBL" id="CP036262">
    <property type="protein sequence ID" value="QDS95806.1"/>
    <property type="molecule type" value="Genomic_DNA"/>
</dbReference>
<name>A0A517MLN7_9BACT</name>
<dbReference type="Gene3D" id="1.10.3410.10">
    <property type="entry name" value="putative deoxyguanosinetriphosphate triphosphohydrolase like domain"/>
    <property type="match status" value="1"/>
</dbReference>
<organism evidence="3 4">
    <name type="scientific">Roseimaritima multifibrata</name>
    <dbReference type="NCBI Taxonomy" id="1930274"/>
    <lineage>
        <taxon>Bacteria</taxon>
        <taxon>Pseudomonadati</taxon>
        <taxon>Planctomycetota</taxon>
        <taxon>Planctomycetia</taxon>
        <taxon>Pirellulales</taxon>
        <taxon>Pirellulaceae</taxon>
        <taxon>Roseimaritima</taxon>
    </lineage>
</organism>
<dbReference type="AlphaFoldDB" id="A0A517MLN7"/>
<dbReference type="InterPro" id="IPR006261">
    <property type="entry name" value="dGTPase"/>
</dbReference>
<dbReference type="NCBIfam" id="TIGR01353">
    <property type="entry name" value="dGTP_triPase"/>
    <property type="match status" value="1"/>
</dbReference>
<evidence type="ECO:0000313" key="4">
    <source>
        <dbReference type="Proteomes" id="UP000320672"/>
    </source>
</evidence>
<dbReference type="PANTHER" id="PTHR11373">
    <property type="entry name" value="DEOXYNUCLEOSIDE TRIPHOSPHATE TRIPHOSPHOHYDROLASE"/>
    <property type="match status" value="1"/>
</dbReference>
<dbReference type="InterPro" id="IPR027432">
    <property type="entry name" value="dGTP_triphosphohydrolase_C"/>
</dbReference>
<keyword evidence="1 3" id="KW-0378">Hydrolase</keyword>
<dbReference type="Gene3D" id="1.10.3550.10">
    <property type="entry name" value="eoxyguanosinetriphosphate triphosphohydrolase domain-like"/>
    <property type="match status" value="1"/>
</dbReference>
<dbReference type="OrthoDB" id="9803619at2"/>
<protein>
    <submittedName>
        <fullName evidence="3">Deoxyguanosinetriphosphate triphosphohydrolase</fullName>
        <ecNumber evidence="3">3.1.5.1</ecNumber>
    </submittedName>
</protein>
<dbReference type="GO" id="GO:0006203">
    <property type="term" value="P:dGTP catabolic process"/>
    <property type="evidence" value="ECO:0007669"/>
    <property type="project" value="TreeGrafter"/>
</dbReference>
<dbReference type="KEGG" id="rml:FF011L_46070"/>
<dbReference type="Proteomes" id="UP000320672">
    <property type="component" value="Chromosome"/>
</dbReference>
<gene>
    <name evidence="3" type="primary">dgt_2</name>
    <name evidence="3" type="ORF">FF011L_46070</name>
</gene>
<sequence>MQLSRTEGCDNLSPLTHDLAPMTRLHWNRLLSDFRCPRPGQVPRRSRDEPFRTPFEADYDRIVYSPAFRRLARKMQVYPHSPHDHVHNRLTHSIEVASVGRSFAKRIAALLIDKQEMPANRKTEDVCQILQAACLAHDIGNPPFGHGGEYAIRQWVQDHPTDVFGDDLSQTDEGLRHDWLIFEGNAQGFRLASRADNPQAGYMRLTYATLGAMVKYPWHSCDQRAITHQKFNIFSSERELFEQVWNEMDLGTQDAAKRHPLSFLSEAADDICYRILDLEDAVEMNILNDSHVRPVLLQIMNEDHSQLPLSVLRGKAIHTLVNATWQVFEQDYEAIMHGDRIADLKTNLDSSLLNALEQVTEHYTTIFAHRAKVTAELGAYQALGRIVGALSQATRRLSQQQMFQKTDFLTKRTLMLAWGENYVSENQQRPYAWWLHQVMDYFASLTDTNATTLSQQITGNTAG</sequence>
<proteinExistence type="predicted"/>
<evidence type="ECO:0000259" key="2">
    <source>
        <dbReference type="SMART" id="SM00471"/>
    </source>
</evidence>
<dbReference type="InterPro" id="IPR006674">
    <property type="entry name" value="HD_domain"/>
</dbReference>
<dbReference type="GO" id="GO:0008832">
    <property type="term" value="F:dGTPase activity"/>
    <property type="evidence" value="ECO:0007669"/>
    <property type="project" value="UniProtKB-EC"/>
</dbReference>